<dbReference type="EMBL" id="CP001185">
    <property type="protein sequence ID" value="ACJ75447.1"/>
    <property type="molecule type" value="Genomic_DNA"/>
</dbReference>
<proteinExistence type="predicted"/>
<dbReference type="PANTHER" id="PTHR47515">
    <property type="entry name" value="LOW CALCIUM RESPONSE LOCUS PROTEIN T"/>
    <property type="match status" value="1"/>
</dbReference>
<dbReference type="Proteomes" id="UP000002453">
    <property type="component" value="Chromosome"/>
</dbReference>
<gene>
    <name evidence="2" type="ordered locus">THA_988</name>
</gene>
<dbReference type="NCBIfam" id="NF033516">
    <property type="entry name" value="transpos_IS3"/>
    <property type="match status" value="1"/>
</dbReference>
<accession>B7IH83</accession>
<evidence type="ECO:0000313" key="2">
    <source>
        <dbReference type="EMBL" id="ACJ75447.1"/>
    </source>
</evidence>
<protein>
    <submittedName>
        <fullName evidence="2">Integrase, catalytic region</fullName>
    </submittedName>
</protein>
<name>B7IH83_THEAB</name>
<evidence type="ECO:0000313" key="3">
    <source>
        <dbReference type="Proteomes" id="UP000002453"/>
    </source>
</evidence>
<dbReference type="AlphaFoldDB" id="B7IH83"/>
<dbReference type="PANTHER" id="PTHR47515:SF2">
    <property type="entry name" value="INTEGRASE CORE DOMAIN PROTEIN"/>
    <property type="match status" value="1"/>
</dbReference>
<dbReference type="InterPro" id="IPR001584">
    <property type="entry name" value="Integrase_cat-core"/>
</dbReference>
<dbReference type="SUPFAM" id="SSF53098">
    <property type="entry name" value="Ribonuclease H-like"/>
    <property type="match status" value="1"/>
</dbReference>
<dbReference type="PROSITE" id="PS50994">
    <property type="entry name" value="INTEGRASE"/>
    <property type="match status" value="1"/>
</dbReference>
<dbReference type="InterPro" id="IPR012337">
    <property type="entry name" value="RNaseH-like_sf"/>
</dbReference>
<dbReference type="GO" id="GO:0015074">
    <property type="term" value="P:DNA integration"/>
    <property type="evidence" value="ECO:0007669"/>
    <property type="project" value="InterPro"/>
</dbReference>
<dbReference type="OrthoDB" id="46185at2"/>
<dbReference type="InterPro" id="IPR048020">
    <property type="entry name" value="Transpos_IS3"/>
</dbReference>
<dbReference type="eggNOG" id="COG2801">
    <property type="taxonomic scope" value="Bacteria"/>
</dbReference>
<dbReference type="Gene3D" id="3.30.420.10">
    <property type="entry name" value="Ribonuclease H-like superfamily/Ribonuclease H"/>
    <property type="match status" value="1"/>
</dbReference>
<dbReference type="Pfam" id="PF00665">
    <property type="entry name" value="rve"/>
    <property type="match status" value="1"/>
</dbReference>
<organism evidence="2 3">
    <name type="scientific">Thermosipho africanus (strain TCF52B)</name>
    <dbReference type="NCBI Taxonomy" id="484019"/>
    <lineage>
        <taxon>Bacteria</taxon>
        <taxon>Thermotogati</taxon>
        <taxon>Thermotogota</taxon>
        <taxon>Thermotogae</taxon>
        <taxon>Thermotogales</taxon>
        <taxon>Fervidobacteriaceae</taxon>
        <taxon>Thermosipho</taxon>
    </lineage>
</organism>
<feature type="domain" description="Integrase catalytic" evidence="1">
    <location>
        <begin position="154"/>
        <end position="318"/>
    </location>
</feature>
<sequence length="341" mass="40419">MRLTFNSQSEKEVTFIGDFLLIFKYRNFGVSTTFLLGYYNVSSSSFHYNTRLFFVVKRNRKSSFKGYSFTNDGKKVPDDYIKQLLIELLSVDNPSNPEFFYKTLGSKKLSAIFRQKFNIIINHKKIHRLRKELNLVRYYHRHPKHPRKRPKNHDITRPNQYWESDIKFIPTKYDGYIPILSIIDAFDRSIVGVYIGNSIKAKDFISTVRKSIEFRGTIPNNLIIRTDNGPQFKAKITAAFMEELNIIHEFGYKNNPNSQAYIESFHSSVQHEFVESNEFDYIDDVYNYYISYIYFYNNLRPHGSLNYFTPEFVFNLFSNTNNESNEIKSIKFNDFIVCVKK</sequence>
<evidence type="ECO:0000259" key="1">
    <source>
        <dbReference type="PROSITE" id="PS50994"/>
    </source>
</evidence>
<dbReference type="STRING" id="484019.THA_988"/>
<keyword evidence="3" id="KW-1185">Reference proteome</keyword>
<dbReference type="HOGENOM" id="CLU_027402_31_2_0"/>
<dbReference type="InterPro" id="IPR036397">
    <property type="entry name" value="RNaseH_sf"/>
</dbReference>
<dbReference type="KEGG" id="taf:THA_988"/>
<dbReference type="RefSeq" id="WP_004100976.1">
    <property type="nucleotide sequence ID" value="NC_011653.1"/>
</dbReference>
<dbReference type="GO" id="GO:0003676">
    <property type="term" value="F:nucleic acid binding"/>
    <property type="evidence" value="ECO:0007669"/>
    <property type="project" value="InterPro"/>
</dbReference>
<reference evidence="2 3" key="1">
    <citation type="journal article" date="2009" name="J. Bacteriol.">
        <title>The genome of Thermosipho africanus TCF52B: lateral genetic connections to the Firmicutes and Archaea.</title>
        <authorList>
            <person name="Nesboe C.L."/>
            <person name="Bapteste E."/>
            <person name="Curtis B."/>
            <person name="Dahle H."/>
            <person name="Lopez P."/>
            <person name="Macleod D."/>
            <person name="Dlutek M."/>
            <person name="Bowman S."/>
            <person name="Zhaxybayeva O."/>
            <person name="Birkeland N.-K."/>
            <person name="Doolittle W.F."/>
        </authorList>
    </citation>
    <scope>NUCLEOTIDE SEQUENCE [LARGE SCALE GENOMIC DNA]</scope>
    <source>
        <strain evidence="2 3">TCF52B</strain>
    </source>
</reference>